<evidence type="ECO:0000313" key="3">
    <source>
        <dbReference type="Proteomes" id="UP000004016"/>
    </source>
</evidence>
<dbReference type="eggNOG" id="ENOG50304A9">
    <property type="taxonomic scope" value="Bacteria"/>
</dbReference>
<gene>
    <name evidence="2" type="ORF">DORLON_00183</name>
</gene>
<dbReference type="AlphaFoldDB" id="A6BD20"/>
<accession>A6BD20</accession>
<comment type="caution">
    <text evidence="2">The sequence shown here is derived from an EMBL/GenBank/DDBJ whole genome shotgun (WGS) entry which is preliminary data.</text>
</comment>
<evidence type="ECO:0000259" key="1">
    <source>
        <dbReference type="Pfam" id="PF24963"/>
    </source>
</evidence>
<dbReference type="Proteomes" id="UP000004016">
    <property type="component" value="Unassembled WGS sequence"/>
</dbReference>
<dbReference type="EMBL" id="AAXB02000001">
    <property type="protein sequence ID" value="EDM64337.1"/>
    <property type="molecule type" value="Genomic_DNA"/>
</dbReference>
<sequence>MSGRHLKKRRKESRCPQDIHRAECFVGVSFWKNAGQRKPVRPGKEMVVLEQALAYVCCSAEEGKTKVQRYCRKIYELGYVPICPQYSFSPFLDDGDAEDMQAMRRMSHQILRRCRMVVVCGKETTGTMNTEISMADRLHIICTTLDGLSKIKENE</sequence>
<protein>
    <recommendedName>
        <fullName evidence="1">DUF7768 domain-containing protein</fullName>
    </recommendedName>
</protein>
<proteinExistence type="predicted"/>
<dbReference type="HOGENOM" id="CLU_128088_2_0_9"/>
<reference evidence="2 3" key="1">
    <citation type="submission" date="2007-03" db="EMBL/GenBank/DDBJ databases">
        <authorList>
            <person name="Fulton L."/>
            <person name="Clifton S."/>
            <person name="Fulton B."/>
            <person name="Xu J."/>
            <person name="Minx P."/>
            <person name="Pepin K.H."/>
            <person name="Johnson M."/>
            <person name="Thiruvilangam P."/>
            <person name="Bhonagiri V."/>
            <person name="Nash W.E."/>
            <person name="Mardis E.R."/>
            <person name="Wilson R.K."/>
        </authorList>
    </citation>
    <scope>NUCLEOTIDE SEQUENCE [LARGE SCALE GENOMIC DNA]</scope>
    <source>
        <strain evidence="2 3">DSM 13814</strain>
    </source>
</reference>
<evidence type="ECO:0000313" key="2">
    <source>
        <dbReference type="EMBL" id="EDM64337.1"/>
    </source>
</evidence>
<feature type="domain" description="DUF7768" evidence="1">
    <location>
        <begin position="61"/>
        <end position="141"/>
    </location>
</feature>
<dbReference type="Pfam" id="PF24963">
    <property type="entry name" value="DUF7768"/>
    <property type="match status" value="1"/>
</dbReference>
<organism evidence="2 3">
    <name type="scientific">Dorea longicatena DSM 13814</name>
    <dbReference type="NCBI Taxonomy" id="411462"/>
    <lineage>
        <taxon>Bacteria</taxon>
        <taxon>Bacillati</taxon>
        <taxon>Bacillota</taxon>
        <taxon>Clostridia</taxon>
        <taxon>Lachnospirales</taxon>
        <taxon>Lachnospiraceae</taxon>
        <taxon>Dorea</taxon>
    </lineage>
</organism>
<dbReference type="InterPro" id="IPR056670">
    <property type="entry name" value="DUF7768"/>
</dbReference>
<name>A6BD20_9FIRM</name>
<reference evidence="2 3" key="2">
    <citation type="submission" date="2007-04" db="EMBL/GenBank/DDBJ databases">
        <title>Draft genome sequence of Dorea longicatena (DSM 13814).</title>
        <authorList>
            <person name="Sudarsanam P."/>
            <person name="Ley R."/>
            <person name="Guruge J."/>
            <person name="Turnbaugh P.J."/>
            <person name="Mahowald M."/>
            <person name="Liep D."/>
            <person name="Gordon J."/>
        </authorList>
    </citation>
    <scope>NUCLEOTIDE SEQUENCE [LARGE SCALE GENOMIC DNA]</scope>
    <source>
        <strain evidence="2 3">DSM 13814</strain>
    </source>
</reference>